<dbReference type="InterPro" id="IPR011006">
    <property type="entry name" value="CheY-like_superfamily"/>
</dbReference>
<dbReference type="Proteomes" id="UP000216339">
    <property type="component" value="Unassembled WGS sequence"/>
</dbReference>
<dbReference type="SMART" id="SM00850">
    <property type="entry name" value="LytTR"/>
    <property type="match status" value="1"/>
</dbReference>
<keyword evidence="6" id="KW-1185">Reference proteome</keyword>
<feature type="domain" description="HTH LytTR-type" evidence="4">
    <location>
        <begin position="156"/>
        <end position="265"/>
    </location>
</feature>
<evidence type="ECO:0000313" key="6">
    <source>
        <dbReference type="Proteomes" id="UP000216339"/>
    </source>
</evidence>
<proteinExistence type="predicted"/>
<dbReference type="SMART" id="SM00448">
    <property type="entry name" value="REC"/>
    <property type="match status" value="1"/>
</dbReference>
<dbReference type="PROSITE" id="PS50930">
    <property type="entry name" value="HTH_LYTTR"/>
    <property type="match status" value="1"/>
</dbReference>
<dbReference type="GO" id="GO:0006355">
    <property type="term" value="P:regulation of DNA-templated transcription"/>
    <property type="evidence" value="ECO:0007669"/>
    <property type="project" value="TreeGrafter"/>
</dbReference>
<dbReference type="Gene3D" id="2.40.50.1020">
    <property type="entry name" value="LytTr DNA-binding domain"/>
    <property type="match status" value="1"/>
</dbReference>
<dbReference type="InterPro" id="IPR039420">
    <property type="entry name" value="WalR-like"/>
</dbReference>
<keyword evidence="1 5" id="KW-0238">DNA-binding</keyword>
<dbReference type="RefSeq" id="WP_095510986.1">
    <property type="nucleotide sequence ID" value="NZ_MQWD01000001.1"/>
</dbReference>
<sequence>MSSLRVLIVDDESPARSRLRRLLDPFVEAGRLGPVDEAADGVEAVETLSETDYDLAFLDVRMPELDGFGVIERIPPGRRPDVVFTTAYDEYAIQAFEANATDYLLKPINAERLEKAVSRVEDRRDEDPDARLADLLDTLDEVVPTPAADGPPIERFTVQGRDRLLVVEAAEVIAAEVHDGITSLYVVSEGKTAQRHIVSFTLDALESRLDPDLFMRVHRNALVNLSAIREMIPWFSGRYKLVLTTGHEVTASRARSRELRSRLAL</sequence>
<accession>A0A271J1D0</accession>
<dbReference type="InterPro" id="IPR007492">
    <property type="entry name" value="LytTR_DNA-bd_dom"/>
</dbReference>
<dbReference type="AlphaFoldDB" id="A0A271J1D0"/>
<dbReference type="SUPFAM" id="SSF52172">
    <property type="entry name" value="CheY-like"/>
    <property type="match status" value="1"/>
</dbReference>
<evidence type="ECO:0000313" key="5">
    <source>
        <dbReference type="EMBL" id="PAP77316.1"/>
    </source>
</evidence>
<dbReference type="OrthoDB" id="9787344at2"/>
<keyword evidence="2" id="KW-0597">Phosphoprotein</keyword>
<dbReference type="PROSITE" id="PS50110">
    <property type="entry name" value="RESPONSE_REGULATORY"/>
    <property type="match status" value="1"/>
</dbReference>
<organism evidence="5 6">
    <name type="scientific">Rubrivirga marina</name>
    <dbReference type="NCBI Taxonomy" id="1196024"/>
    <lineage>
        <taxon>Bacteria</taxon>
        <taxon>Pseudomonadati</taxon>
        <taxon>Rhodothermota</taxon>
        <taxon>Rhodothermia</taxon>
        <taxon>Rhodothermales</taxon>
        <taxon>Rubricoccaceae</taxon>
        <taxon>Rubrivirga</taxon>
    </lineage>
</organism>
<dbReference type="Pfam" id="PF04397">
    <property type="entry name" value="LytTR"/>
    <property type="match status" value="1"/>
</dbReference>
<dbReference type="InterPro" id="IPR001789">
    <property type="entry name" value="Sig_transdc_resp-reg_receiver"/>
</dbReference>
<comment type="caution">
    <text evidence="5">The sequence shown here is derived from an EMBL/GenBank/DDBJ whole genome shotgun (WGS) entry which is preliminary data.</text>
</comment>
<dbReference type="PANTHER" id="PTHR48111:SF69">
    <property type="entry name" value="RESPONSE REGULATOR RECEIVER"/>
    <property type="match status" value="1"/>
</dbReference>
<evidence type="ECO:0000256" key="1">
    <source>
        <dbReference type="ARBA" id="ARBA00023125"/>
    </source>
</evidence>
<gene>
    <name evidence="5" type="ORF">BSZ37_13170</name>
</gene>
<reference evidence="5 6" key="1">
    <citation type="submission" date="2016-11" db="EMBL/GenBank/DDBJ databases">
        <title>Study of marine rhodopsin-containing bacteria.</title>
        <authorList>
            <person name="Yoshizawa S."/>
            <person name="Kumagai Y."/>
            <person name="Kogure K."/>
        </authorList>
    </citation>
    <scope>NUCLEOTIDE SEQUENCE [LARGE SCALE GENOMIC DNA]</scope>
    <source>
        <strain evidence="5 6">SAORIC-28</strain>
    </source>
</reference>
<dbReference type="GO" id="GO:0000976">
    <property type="term" value="F:transcription cis-regulatory region binding"/>
    <property type="evidence" value="ECO:0007669"/>
    <property type="project" value="TreeGrafter"/>
</dbReference>
<dbReference type="Pfam" id="PF00072">
    <property type="entry name" value="Response_reg"/>
    <property type="match status" value="1"/>
</dbReference>
<evidence type="ECO:0000259" key="3">
    <source>
        <dbReference type="PROSITE" id="PS50110"/>
    </source>
</evidence>
<feature type="domain" description="Response regulatory" evidence="3">
    <location>
        <begin position="5"/>
        <end position="121"/>
    </location>
</feature>
<dbReference type="GO" id="GO:0000156">
    <property type="term" value="F:phosphorelay response regulator activity"/>
    <property type="evidence" value="ECO:0007669"/>
    <property type="project" value="TreeGrafter"/>
</dbReference>
<dbReference type="EMBL" id="MQWD01000001">
    <property type="protein sequence ID" value="PAP77316.1"/>
    <property type="molecule type" value="Genomic_DNA"/>
</dbReference>
<dbReference type="GO" id="GO:0005829">
    <property type="term" value="C:cytosol"/>
    <property type="evidence" value="ECO:0007669"/>
    <property type="project" value="TreeGrafter"/>
</dbReference>
<name>A0A271J1D0_9BACT</name>
<evidence type="ECO:0000256" key="2">
    <source>
        <dbReference type="PROSITE-ProRule" id="PRU00169"/>
    </source>
</evidence>
<dbReference type="PANTHER" id="PTHR48111">
    <property type="entry name" value="REGULATOR OF RPOS"/>
    <property type="match status" value="1"/>
</dbReference>
<protein>
    <submittedName>
        <fullName evidence="5">DNA-binding response regulator</fullName>
    </submittedName>
</protein>
<evidence type="ECO:0000259" key="4">
    <source>
        <dbReference type="PROSITE" id="PS50930"/>
    </source>
</evidence>
<feature type="modified residue" description="4-aspartylphosphate" evidence="2">
    <location>
        <position position="59"/>
    </location>
</feature>
<dbReference type="GO" id="GO:0032993">
    <property type="term" value="C:protein-DNA complex"/>
    <property type="evidence" value="ECO:0007669"/>
    <property type="project" value="TreeGrafter"/>
</dbReference>
<dbReference type="Gene3D" id="3.40.50.2300">
    <property type="match status" value="1"/>
</dbReference>